<dbReference type="Proteomes" id="UP000197003">
    <property type="component" value="Chromosome"/>
</dbReference>
<evidence type="ECO:0000313" key="2">
    <source>
        <dbReference type="EMBL" id="ASD63881.1"/>
    </source>
</evidence>
<dbReference type="EMBL" id="CP020946">
    <property type="protein sequence ID" value="ASD63881.1"/>
    <property type="molecule type" value="Genomic_DNA"/>
</dbReference>
<proteinExistence type="predicted"/>
<dbReference type="GO" id="GO:0016020">
    <property type="term" value="C:membrane"/>
    <property type="evidence" value="ECO:0007669"/>
    <property type="project" value="InterPro"/>
</dbReference>
<keyword evidence="1" id="KW-0812">Transmembrane</keyword>
<feature type="transmembrane region" description="Helical" evidence="1">
    <location>
        <begin position="74"/>
        <end position="91"/>
    </location>
</feature>
<keyword evidence="1" id="KW-1133">Transmembrane helix</keyword>
<name>A0A1Z3N8X7_BDEBC</name>
<evidence type="ECO:0000313" key="3">
    <source>
        <dbReference type="Proteomes" id="UP000197003"/>
    </source>
</evidence>
<keyword evidence="1" id="KW-0472">Membrane</keyword>
<feature type="transmembrane region" description="Helical" evidence="1">
    <location>
        <begin position="132"/>
        <end position="148"/>
    </location>
</feature>
<dbReference type="OrthoDB" id="5293874at2"/>
<sequence length="158" mass="17603">MDETILNPDSVNSGKSHDSCCEVDHTQHEVFEEKTLTWDRIGIVLSSLCAIHCLATPLLILLLPVMGEVFHAEWVHILMAVVILPVGLFAFWSGYKHHRQVKVLSLGVLGLVMICAASVLPHEWVEVMEHDVVTIIGSFVLITAHVLNRRACLCHKHA</sequence>
<dbReference type="RefSeq" id="WP_088565388.1">
    <property type="nucleotide sequence ID" value="NZ_CP020946.1"/>
</dbReference>
<dbReference type="AlphaFoldDB" id="A0A1Z3N8X7"/>
<evidence type="ECO:0000256" key="1">
    <source>
        <dbReference type="SAM" id="Phobius"/>
    </source>
</evidence>
<accession>A0A1Z3N8X7</accession>
<feature type="transmembrane region" description="Helical" evidence="1">
    <location>
        <begin position="103"/>
        <end position="120"/>
    </location>
</feature>
<dbReference type="GO" id="GO:0015097">
    <property type="term" value="F:mercury ion transmembrane transporter activity"/>
    <property type="evidence" value="ECO:0007669"/>
    <property type="project" value="InterPro"/>
</dbReference>
<evidence type="ECO:0008006" key="4">
    <source>
        <dbReference type="Google" id="ProtNLM"/>
    </source>
</evidence>
<dbReference type="InterPro" id="IPR004891">
    <property type="entry name" value="Mercury-R_MerC"/>
</dbReference>
<feature type="transmembrane region" description="Helical" evidence="1">
    <location>
        <begin position="41"/>
        <end position="62"/>
    </location>
</feature>
<dbReference type="Pfam" id="PF03203">
    <property type="entry name" value="MerC"/>
    <property type="match status" value="1"/>
</dbReference>
<organism evidence="2 3">
    <name type="scientific">Bdellovibrio bacteriovorus</name>
    <dbReference type="NCBI Taxonomy" id="959"/>
    <lineage>
        <taxon>Bacteria</taxon>
        <taxon>Pseudomonadati</taxon>
        <taxon>Bdellovibrionota</taxon>
        <taxon>Bdellovibrionia</taxon>
        <taxon>Bdellovibrionales</taxon>
        <taxon>Pseudobdellovibrionaceae</taxon>
        <taxon>Bdellovibrio</taxon>
    </lineage>
</organism>
<protein>
    <recommendedName>
        <fullName evidence="4">MerC domain-containing protein</fullName>
    </recommendedName>
</protein>
<reference evidence="2 3" key="1">
    <citation type="submission" date="2017-04" db="EMBL/GenBank/DDBJ databases">
        <title>Whole genome sequence of Bdellovibrio bacteriovorus strain SSB218315.</title>
        <authorList>
            <person name="Oyedara O."/>
            <person name="Rodriguez-Perez M.A."/>
        </authorList>
    </citation>
    <scope>NUCLEOTIDE SEQUENCE [LARGE SCALE GENOMIC DNA]</scope>
    <source>
        <strain evidence="2 3">SSB218315</strain>
    </source>
</reference>
<gene>
    <name evidence="2" type="ORF">B9G79_10035</name>
</gene>